<reference evidence="1" key="1">
    <citation type="submission" date="2021-08" db="EMBL/GenBank/DDBJ databases">
        <title>WGS assembly of Ceratopteris richardii.</title>
        <authorList>
            <person name="Marchant D.B."/>
            <person name="Chen G."/>
            <person name="Jenkins J."/>
            <person name="Shu S."/>
            <person name="Leebens-Mack J."/>
            <person name="Grimwood J."/>
            <person name="Schmutz J."/>
            <person name="Soltis P."/>
            <person name="Soltis D."/>
            <person name="Chen Z.-H."/>
        </authorList>
    </citation>
    <scope>NUCLEOTIDE SEQUENCE</scope>
    <source>
        <strain evidence="1">Whitten #5841</strain>
        <tissue evidence="1">Leaf</tissue>
    </source>
</reference>
<dbReference type="PANTHER" id="PTHR33116">
    <property type="entry name" value="REVERSE TRANSCRIPTASE ZINC-BINDING DOMAIN-CONTAINING PROTEIN-RELATED-RELATED"/>
    <property type="match status" value="1"/>
</dbReference>
<dbReference type="PANTHER" id="PTHR33116:SF78">
    <property type="entry name" value="OS12G0587133 PROTEIN"/>
    <property type="match status" value="1"/>
</dbReference>
<sequence>MRLFADDMNAFVHNDSTSLEAFWKCLATFCEASGSIINHSKTAFRAIGGSQPDLLIDHGCKIIPQGQIFRLLGIPLGFGVSMEQRWNWVLAKLENKLNYWRGMQINLAGRAMVINTFLLSSTIYFLSCWRPKEQDLSKLDSICRNFLWTGDHNRRGVPKIKWSICTSHRDSGGLGILDIGCMANKLAAKWMTKAWCNGEASWAKLIFRNKNELALMGFPNWRNLDILTLLFSPIPVFPKGSNLVCSLWKSWNKVKSSTRISEDWKWAAGIRQNDSIWFPIQGIRSVESWNIQNAKKLWNKGFKKWKHLWKQDTNRWINFEDIDPSINISHEEWNTLQSRFLAWDRHKVRLLMGHDMPSSLGLKWHNGNSLSKIPNIKETIDYQVNLNKKWCLSWTRLRWDMKFMAIWHPLIEIKKSVLLWQILHHGIWTNLKASKICGIPPWCKRCHRSIEDVSDIFFTCPNSNRLWQVVGKRIRLQKRLSWQQALLGEAIGCSATLWNAIRGEVLWKIWRERCAFNFGDSPKEWSIEKSLFLLGKRIVNCKKSPPFRHHQVLLLIDNKLKPKWAPHEGDERVINLLCNVI</sequence>
<dbReference type="OrthoDB" id="1932527at2759"/>
<dbReference type="Proteomes" id="UP000825935">
    <property type="component" value="Chromosome 3"/>
</dbReference>
<proteinExistence type="predicted"/>
<dbReference type="AlphaFoldDB" id="A0A8T2V486"/>
<comment type="caution">
    <text evidence="1">The sequence shown here is derived from an EMBL/GenBank/DDBJ whole genome shotgun (WGS) entry which is preliminary data.</text>
</comment>
<dbReference type="OMA" id="WSICTSH"/>
<organism evidence="1 2">
    <name type="scientific">Ceratopteris richardii</name>
    <name type="common">Triangle waterfern</name>
    <dbReference type="NCBI Taxonomy" id="49495"/>
    <lineage>
        <taxon>Eukaryota</taxon>
        <taxon>Viridiplantae</taxon>
        <taxon>Streptophyta</taxon>
        <taxon>Embryophyta</taxon>
        <taxon>Tracheophyta</taxon>
        <taxon>Polypodiopsida</taxon>
        <taxon>Polypodiidae</taxon>
        <taxon>Polypodiales</taxon>
        <taxon>Pteridineae</taxon>
        <taxon>Pteridaceae</taxon>
        <taxon>Parkerioideae</taxon>
        <taxon>Ceratopteris</taxon>
    </lineage>
</organism>
<protein>
    <recommendedName>
        <fullName evidence="3">Reverse transcriptase zinc-binding domain-containing protein</fullName>
    </recommendedName>
</protein>
<accession>A0A8T2V486</accession>
<evidence type="ECO:0000313" key="1">
    <source>
        <dbReference type="EMBL" id="KAH7442020.1"/>
    </source>
</evidence>
<name>A0A8T2V486_CERRI</name>
<evidence type="ECO:0008006" key="3">
    <source>
        <dbReference type="Google" id="ProtNLM"/>
    </source>
</evidence>
<gene>
    <name evidence="1" type="ORF">KP509_03G067000</name>
</gene>
<dbReference type="EMBL" id="CM035408">
    <property type="protein sequence ID" value="KAH7442020.1"/>
    <property type="molecule type" value="Genomic_DNA"/>
</dbReference>
<keyword evidence="2" id="KW-1185">Reference proteome</keyword>
<evidence type="ECO:0000313" key="2">
    <source>
        <dbReference type="Proteomes" id="UP000825935"/>
    </source>
</evidence>